<dbReference type="SMART" id="SM00355">
    <property type="entry name" value="ZnF_C2H2"/>
    <property type="match status" value="2"/>
</dbReference>
<dbReference type="InterPro" id="IPR013087">
    <property type="entry name" value="Znf_C2H2_type"/>
</dbReference>
<reference evidence="2" key="1">
    <citation type="submission" date="2023-06" db="EMBL/GenBank/DDBJ databases">
        <authorList>
            <person name="Noh H."/>
        </authorList>
    </citation>
    <scope>NUCLEOTIDE SEQUENCE</scope>
    <source>
        <strain evidence="2">DUCC20226</strain>
    </source>
</reference>
<feature type="domain" description="C2H2-type" evidence="1">
    <location>
        <begin position="131"/>
        <end position="156"/>
    </location>
</feature>
<proteinExistence type="predicted"/>
<keyword evidence="3" id="KW-1185">Reference proteome</keyword>
<dbReference type="Proteomes" id="UP001265746">
    <property type="component" value="Unassembled WGS sequence"/>
</dbReference>
<sequence>MANYELPRNFTLNHTGENIAQAQSAGSSHTAQHAEGVKEATPAHLLSNQAPGTHEAWGSIGTFRRQTGHSRVNFDPTHTCATCKETHPNNYALEQHASNARHKAFLCTCTTKFVRLATLNRHIATQAGPKHHCDYCDDNKGFARSDKLIDHLRASHKFGEKAIARIRGQGGDQPGDLCFGMTMATTTDLALPATTSAGHDAALDHVMIDQAGPSAGPADFFDGGLNNFPSLNAGEFQPFNTVMDYPWLDAAGDLTEVGEDLDLFMINNNF</sequence>
<accession>A0AAD9SJ39</accession>
<comment type="caution">
    <text evidence="2">The sequence shown here is derived from an EMBL/GenBank/DDBJ whole genome shotgun (WGS) entry which is preliminary data.</text>
</comment>
<gene>
    <name evidence="2" type="ORF">N8I77_003040</name>
</gene>
<dbReference type="EMBL" id="JAUJFL010000002">
    <property type="protein sequence ID" value="KAK2609544.1"/>
    <property type="molecule type" value="Genomic_DNA"/>
</dbReference>
<dbReference type="Gene3D" id="3.30.160.60">
    <property type="entry name" value="Classic Zinc Finger"/>
    <property type="match status" value="1"/>
</dbReference>
<protein>
    <recommendedName>
        <fullName evidence="1">C2H2-type domain-containing protein</fullName>
    </recommendedName>
</protein>
<evidence type="ECO:0000313" key="3">
    <source>
        <dbReference type="Proteomes" id="UP001265746"/>
    </source>
</evidence>
<dbReference type="AlphaFoldDB" id="A0AAD9SJ39"/>
<feature type="domain" description="C2H2-type" evidence="1">
    <location>
        <begin position="78"/>
        <end position="102"/>
    </location>
</feature>
<evidence type="ECO:0000259" key="1">
    <source>
        <dbReference type="SMART" id="SM00355"/>
    </source>
</evidence>
<organism evidence="2 3">
    <name type="scientific">Phomopsis amygdali</name>
    <name type="common">Fusicoccum amygdali</name>
    <dbReference type="NCBI Taxonomy" id="1214568"/>
    <lineage>
        <taxon>Eukaryota</taxon>
        <taxon>Fungi</taxon>
        <taxon>Dikarya</taxon>
        <taxon>Ascomycota</taxon>
        <taxon>Pezizomycotina</taxon>
        <taxon>Sordariomycetes</taxon>
        <taxon>Sordariomycetidae</taxon>
        <taxon>Diaporthales</taxon>
        <taxon>Diaporthaceae</taxon>
        <taxon>Diaporthe</taxon>
    </lineage>
</organism>
<evidence type="ECO:0000313" key="2">
    <source>
        <dbReference type="EMBL" id="KAK2609544.1"/>
    </source>
</evidence>
<name>A0AAD9SJ39_PHOAM</name>